<evidence type="ECO:0000256" key="3">
    <source>
        <dbReference type="ARBA" id="ARBA00022452"/>
    </source>
</evidence>
<dbReference type="Gene3D" id="2.60.40.1120">
    <property type="entry name" value="Carboxypeptidase-like, regulatory domain"/>
    <property type="match status" value="1"/>
</dbReference>
<dbReference type="Pfam" id="PF07715">
    <property type="entry name" value="Plug"/>
    <property type="match status" value="1"/>
</dbReference>
<evidence type="ECO:0000259" key="10">
    <source>
        <dbReference type="Pfam" id="PF00593"/>
    </source>
</evidence>
<dbReference type="Pfam" id="PF13715">
    <property type="entry name" value="CarbopepD_reg_2"/>
    <property type="match status" value="1"/>
</dbReference>
<keyword evidence="13" id="KW-1185">Reference proteome</keyword>
<dbReference type="Gene3D" id="2.40.170.20">
    <property type="entry name" value="TonB-dependent receptor, beta-barrel domain"/>
    <property type="match status" value="1"/>
</dbReference>
<feature type="domain" description="TonB-dependent receptor plug" evidence="11">
    <location>
        <begin position="131"/>
        <end position="251"/>
    </location>
</feature>
<evidence type="ECO:0000256" key="5">
    <source>
        <dbReference type="ARBA" id="ARBA00023077"/>
    </source>
</evidence>
<evidence type="ECO:0000256" key="2">
    <source>
        <dbReference type="ARBA" id="ARBA00022448"/>
    </source>
</evidence>
<dbReference type="InterPro" id="IPR008969">
    <property type="entry name" value="CarboxyPept-like_regulatory"/>
</dbReference>
<keyword evidence="5 9" id="KW-0798">TonB box</keyword>
<dbReference type="OrthoDB" id="9805434at2"/>
<dbReference type="Proteomes" id="UP000199679">
    <property type="component" value="Chromosome I"/>
</dbReference>
<proteinExistence type="inferred from homology"/>
<comment type="similarity">
    <text evidence="8 9">Belongs to the TonB-dependent receptor family.</text>
</comment>
<protein>
    <submittedName>
        <fullName evidence="12">Iron complex outermembrane recepter protein</fullName>
    </submittedName>
</protein>
<keyword evidence="2 8" id="KW-0813">Transport</keyword>
<organism evidence="12 13">
    <name type="scientific">Mucilaginibacter mallensis</name>
    <dbReference type="NCBI Taxonomy" id="652787"/>
    <lineage>
        <taxon>Bacteria</taxon>
        <taxon>Pseudomonadati</taxon>
        <taxon>Bacteroidota</taxon>
        <taxon>Sphingobacteriia</taxon>
        <taxon>Sphingobacteriales</taxon>
        <taxon>Sphingobacteriaceae</taxon>
        <taxon>Mucilaginibacter</taxon>
    </lineage>
</organism>
<dbReference type="AlphaFoldDB" id="A0A1H1MMG6"/>
<keyword evidence="6 8" id="KW-0472">Membrane</keyword>
<evidence type="ECO:0000256" key="1">
    <source>
        <dbReference type="ARBA" id="ARBA00004571"/>
    </source>
</evidence>
<dbReference type="Pfam" id="PF00593">
    <property type="entry name" value="TonB_dep_Rec_b-barrel"/>
    <property type="match status" value="1"/>
</dbReference>
<dbReference type="EMBL" id="LT629740">
    <property type="protein sequence ID" value="SDR87896.1"/>
    <property type="molecule type" value="Genomic_DNA"/>
</dbReference>
<dbReference type="RefSeq" id="WP_091367698.1">
    <property type="nucleotide sequence ID" value="NZ_LT629740.1"/>
</dbReference>
<name>A0A1H1MMG6_MUCMA</name>
<dbReference type="InterPro" id="IPR000531">
    <property type="entry name" value="Beta-barrel_TonB"/>
</dbReference>
<evidence type="ECO:0000313" key="13">
    <source>
        <dbReference type="Proteomes" id="UP000199679"/>
    </source>
</evidence>
<reference evidence="12 13" key="1">
    <citation type="submission" date="2016-10" db="EMBL/GenBank/DDBJ databases">
        <authorList>
            <person name="de Groot N.N."/>
        </authorList>
    </citation>
    <scope>NUCLEOTIDE SEQUENCE [LARGE SCALE GENOMIC DNA]</scope>
    <source>
        <strain evidence="12 13">MP1X4</strain>
    </source>
</reference>
<accession>A0A1H1MMG6</accession>
<dbReference type="PANTHER" id="PTHR47234:SF3">
    <property type="entry name" value="SECRETIN_TONB SHORT N-TERMINAL DOMAIN-CONTAINING PROTEIN"/>
    <property type="match status" value="1"/>
</dbReference>
<evidence type="ECO:0000256" key="9">
    <source>
        <dbReference type="RuleBase" id="RU003357"/>
    </source>
</evidence>
<dbReference type="InterPro" id="IPR037066">
    <property type="entry name" value="Plug_dom_sf"/>
</dbReference>
<evidence type="ECO:0000313" key="12">
    <source>
        <dbReference type="EMBL" id="SDR87896.1"/>
    </source>
</evidence>
<dbReference type="STRING" id="652787.SAMN05216490_0116"/>
<dbReference type="PANTHER" id="PTHR47234">
    <property type="match status" value="1"/>
</dbReference>
<keyword evidence="4 8" id="KW-0812">Transmembrane</keyword>
<dbReference type="PROSITE" id="PS52016">
    <property type="entry name" value="TONB_DEPENDENT_REC_3"/>
    <property type="match status" value="1"/>
</dbReference>
<evidence type="ECO:0000256" key="4">
    <source>
        <dbReference type="ARBA" id="ARBA00022692"/>
    </source>
</evidence>
<dbReference type="Gene3D" id="2.170.130.10">
    <property type="entry name" value="TonB-dependent receptor, plug domain"/>
    <property type="match status" value="1"/>
</dbReference>
<comment type="subcellular location">
    <subcellularLocation>
        <location evidence="1 8">Cell outer membrane</location>
        <topology evidence="1 8">Multi-pass membrane protein</topology>
    </subcellularLocation>
</comment>
<gene>
    <name evidence="12" type="ORF">SAMN05216490_0116</name>
</gene>
<feature type="domain" description="TonB-dependent receptor-like beta-barrel" evidence="10">
    <location>
        <begin position="384"/>
        <end position="848"/>
    </location>
</feature>
<keyword evidence="3 8" id="KW-1134">Transmembrane beta strand</keyword>
<evidence type="ECO:0000256" key="8">
    <source>
        <dbReference type="PROSITE-ProRule" id="PRU01360"/>
    </source>
</evidence>
<keyword evidence="7 8" id="KW-0998">Cell outer membrane</keyword>
<evidence type="ECO:0000256" key="6">
    <source>
        <dbReference type="ARBA" id="ARBA00023136"/>
    </source>
</evidence>
<evidence type="ECO:0000256" key="7">
    <source>
        <dbReference type="ARBA" id="ARBA00023237"/>
    </source>
</evidence>
<dbReference type="InterPro" id="IPR012910">
    <property type="entry name" value="Plug_dom"/>
</dbReference>
<dbReference type="GO" id="GO:0009279">
    <property type="term" value="C:cell outer membrane"/>
    <property type="evidence" value="ECO:0007669"/>
    <property type="project" value="UniProtKB-SubCell"/>
</dbReference>
<sequence length="912" mass="97432">MQLFIRKKQVPALSRLLLSFIILFTAYGASAQSILKGKISDPQGAPLVGATIKTDESGGTSSDANGAYSAKVTNGKHKLTFSFTGFETIVLQINIAGADTTINVTLNPSSGNTLKEVVISTGIRTKPRTITDSPVPIDIVGGKDLASTGQPSFDKALEYRVPSFNTVNTPVNDATSLLDPYEIRNLGPSRTLILIDGKRKNPSALTYIVPSPGRGEGGADLSAIPIDAIDHIEILRDGASAQYGSDAIAGVLNVILKKKSNYGAITLNSGITGKGDGGRLGVSLTNGVILNNDGYINYTLDLSHIGKADRPGIVSAIGEANSSTGFGADINVVNAYLAKYPTANNHNADPEKTAGKFLINGGIPLDENSQVYFNAAYVAKKVNSFANFRTPYWQSTDYGLLHAAGTEYIGYGPTFEGDLSDYNGTIGIKSQKNGWNTDVSFTTGGNQQLYTVNNTINNSLGVNSPISFKTGGFSFSNNIGNIDISRKVTDQLNIAFGSEFRVERWQLIPGDTASYSGGGAQSFPGYQAKNAIIANRYNLGGYFSLDYDVTHDFLVSGTIRDEQYSDFGNTFVWKLSSRYKLLDDKLTLRGSASTGFKAPSLAQLYEQLSTPAVSGGTVITQGLVNNISPQAKAIGIPELKPEKSLNLTAGVGVNPVDNLNITLDYYNIKITDRIILSNTIGPGTGPGAAGLDSVLSKNHIAKVIFFTNGLDTRTQGLDFVASYRNILLGSGRLGLNVSGNYTLENKNLGTINPPLIEAAGASVINANFEALLLTSRPKFKYILGADYRIGKWSFNANETIFGPTTFHDTDNELNPNLNVVFKTKGVTDIGFNFDILKNLTFSGGVENLFNVLPKWHFVAPNAAGQAVLADPAQVLYNTNGITFNGRYPVTTNNGSQFSQLGIIYSASLKLKF</sequence>
<dbReference type="SUPFAM" id="SSF56935">
    <property type="entry name" value="Porins"/>
    <property type="match status" value="1"/>
</dbReference>
<dbReference type="InterPro" id="IPR036942">
    <property type="entry name" value="Beta-barrel_TonB_sf"/>
</dbReference>
<evidence type="ECO:0000259" key="11">
    <source>
        <dbReference type="Pfam" id="PF07715"/>
    </source>
</evidence>
<dbReference type="InterPro" id="IPR039426">
    <property type="entry name" value="TonB-dep_rcpt-like"/>
</dbReference>
<dbReference type="SUPFAM" id="SSF49464">
    <property type="entry name" value="Carboxypeptidase regulatory domain-like"/>
    <property type="match status" value="1"/>
</dbReference>